<feature type="chain" id="PRO_5043395958" evidence="1">
    <location>
        <begin position="20"/>
        <end position="254"/>
    </location>
</feature>
<dbReference type="Proteomes" id="UP001365542">
    <property type="component" value="Unassembled WGS sequence"/>
</dbReference>
<reference evidence="2 3" key="1">
    <citation type="submission" date="2019-10" db="EMBL/GenBank/DDBJ databases">
        <authorList>
            <person name="Palmer J.M."/>
        </authorList>
    </citation>
    <scope>NUCLEOTIDE SEQUENCE [LARGE SCALE GENOMIC DNA]</scope>
    <source>
        <strain evidence="2 3">TWF694</strain>
    </source>
</reference>
<comment type="caution">
    <text evidence="2">The sequence shown here is derived from an EMBL/GenBank/DDBJ whole genome shotgun (WGS) entry which is preliminary data.</text>
</comment>
<organism evidence="2 3">
    <name type="scientific">Orbilia ellipsospora</name>
    <dbReference type="NCBI Taxonomy" id="2528407"/>
    <lineage>
        <taxon>Eukaryota</taxon>
        <taxon>Fungi</taxon>
        <taxon>Dikarya</taxon>
        <taxon>Ascomycota</taxon>
        <taxon>Pezizomycotina</taxon>
        <taxon>Orbiliomycetes</taxon>
        <taxon>Orbiliales</taxon>
        <taxon>Orbiliaceae</taxon>
        <taxon>Orbilia</taxon>
    </lineage>
</organism>
<evidence type="ECO:0000256" key="1">
    <source>
        <dbReference type="SAM" id="SignalP"/>
    </source>
</evidence>
<gene>
    <name evidence="2" type="ORF">TWF694_005515</name>
</gene>
<dbReference type="EMBL" id="JAVHJO010000017">
    <property type="protein sequence ID" value="KAK6525376.1"/>
    <property type="molecule type" value="Genomic_DNA"/>
</dbReference>
<evidence type="ECO:0000313" key="3">
    <source>
        <dbReference type="Proteomes" id="UP001365542"/>
    </source>
</evidence>
<keyword evidence="1" id="KW-0732">Signal</keyword>
<dbReference type="AlphaFoldDB" id="A0AAV9WUJ9"/>
<keyword evidence="3" id="KW-1185">Reference proteome</keyword>
<evidence type="ECO:0000313" key="2">
    <source>
        <dbReference type="EMBL" id="KAK6525376.1"/>
    </source>
</evidence>
<protein>
    <submittedName>
        <fullName evidence="2">Uncharacterized protein</fullName>
    </submittedName>
</protein>
<name>A0AAV9WUJ9_9PEZI</name>
<accession>A0AAV9WUJ9</accession>
<sequence length="254" mass="26676">MKSSIILFASALLSLGTVAAPHGYEYESSVAAVPTTSECESATWTPYDYDSESTPYVAPTEPVYPGPSSEAESTPAYYVPSSEPVATTVSTGYGSGSVPYYPDEEPTTTVTSTIESTITIELSVTTYGPTPSNGGGYWNTVVTTSCPSPSVDGGYTPYTPTLTPIPYEYSTPASFYTPEEEPTPVEYTPSSVYYYPPTNETAPTEAAPSNSTSYYTPPPYVPPYAGSATSSVRNGGIISMIAGLIGMVAVMGIL</sequence>
<feature type="signal peptide" evidence="1">
    <location>
        <begin position="1"/>
        <end position="19"/>
    </location>
</feature>
<proteinExistence type="predicted"/>